<evidence type="ECO:0000256" key="2">
    <source>
        <dbReference type="ARBA" id="ARBA00004286"/>
    </source>
</evidence>
<dbReference type="GO" id="GO:1902975">
    <property type="term" value="P:mitotic DNA replication initiation"/>
    <property type="evidence" value="ECO:0007669"/>
    <property type="project" value="TreeGrafter"/>
</dbReference>
<dbReference type="InterPro" id="IPR012340">
    <property type="entry name" value="NA-bd_OB-fold"/>
</dbReference>
<dbReference type="GO" id="GO:0005524">
    <property type="term" value="F:ATP binding"/>
    <property type="evidence" value="ECO:0007669"/>
    <property type="project" value="UniProtKB-UniRule"/>
</dbReference>
<feature type="region of interest" description="Disordered" evidence="15">
    <location>
        <begin position="659"/>
        <end position="703"/>
    </location>
</feature>
<dbReference type="Gene3D" id="3.40.50.300">
    <property type="entry name" value="P-loop containing nucleotide triphosphate hydrolases"/>
    <property type="match status" value="1"/>
</dbReference>
<name>A0AAQ4S223_GASAC</name>
<dbReference type="SUPFAM" id="SSF50249">
    <property type="entry name" value="Nucleic acid-binding proteins"/>
    <property type="match status" value="1"/>
</dbReference>
<evidence type="ECO:0000256" key="5">
    <source>
        <dbReference type="ARBA" id="ARBA00022705"/>
    </source>
</evidence>
<feature type="compositionally biased region" description="Low complexity" evidence="15">
    <location>
        <begin position="767"/>
        <end position="787"/>
    </location>
</feature>
<dbReference type="Ensembl" id="ENSGACT00000040540.1">
    <property type="protein sequence ID" value="ENSGACP00000069192.1"/>
    <property type="gene ID" value="ENSGACG00000004469.2"/>
</dbReference>
<dbReference type="GO" id="GO:0005694">
    <property type="term" value="C:chromosome"/>
    <property type="evidence" value="ECO:0007669"/>
    <property type="project" value="UniProtKB-SubCell"/>
</dbReference>
<keyword evidence="10 13" id="KW-0238">DNA-binding</keyword>
<feature type="compositionally biased region" description="Basic and acidic residues" evidence="15">
    <location>
        <begin position="659"/>
        <end position="671"/>
    </location>
</feature>
<evidence type="ECO:0000313" key="17">
    <source>
        <dbReference type="Ensembl" id="ENSGACP00000069192.1"/>
    </source>
</evidence>
<dbReference type="PRINTS" id="PR01659">
    <property type="entry name" value="MCMPROTEIN3"/>
</dbReference>
<dbReference type="Gene3D" id="2.20.28.10">
    <property type="match status" value="1"/>
</dbReference>
<dbReference type="SMART" id="SM00382">
    <property type="entry name" value="AAA"/>
    <property type="match status" value="1"/>
</dbReference>
<dbReference type="InterPro" id="IPR018525">
    <property type="entry name" value="MCM_CS"/>
</dbReference>
<comment type="subcellular location">
    <subcellularLocation>
        <location evidence="2">Chromosome</location>
    </subcellularLocation>
    <subcellularLocation>
        <location evidence="1 14">Nucleus</location>
    </subcellularLocation>
</comment>
<dbReference type="InterPro" id="IPR003593">
    <property type="entry name" value="AAA+_ATPase"/>
</dbReference>
<dbReference type="FunFam" id="3.30.1640.10:FF:000002">
    <property type="entry name" value="DNA helicase"/>
    <property type="match status" value="1"/>
</dbReference>
<dbReference type="Pfam" id="PF14551">
    <property type="entry name" value="MCM_N"/>
    <property type="match status" value="1"/>
</dbReference>
<evidence type="ECO:0000256" key="6">
    <source>
        <dbReference type="ARBA" id="ARBA00022741"/>
    </source>
</evidence>
<dbReference type="Pfam" id="PF17207">
    <property type="entry name" value="MCM_OB"/>
    <property type="match status" value="1"/>
</dbReference>
<dbReference type="GO" id="GO:0003697">
    <property type="term" value="F:single-stranded DNA binding"/>
    <property type="evidence" value="ECO:0007669"/>
    <property type="project" value="TreeGrafter"/>
</dbReference>
<dbReference type="Pfam" id="PF00493">
    <property type="entry name" value="MCM"/>
    <property type="match status" value="1"/>
</dbReference>
<sequence>MATDVADDQEMREAQRDYLDFLDDDQDQGVYQSKVRDMIGENKARLVVNINDLRRRNEARAAKLMSNAFEELQAFQRALKEFVASVDATYSKQYEEFFIALEGSFGTKHVTPRTLTSRLLGSMVCVEGIITKCSLVRPKVVRSVHYCPATKKTMERKYTDMTSLDAFPSSAIYPTKDEENNPLETEFGLSVYKDHQTITVQEMPEKAPAGQLPRSVDIILDNDLVDVVKPGDRVQSIGTYRCLPGKKGGFTSGTFRTIMIACHIKPMSKEVSPNFSADDVAKIRKFSQNPHLDVFDQLARSLAPSIHGHEYIKKAILCMLLGGVEKVLENGSRIRGDINILLIGDPSVAKSQLLRYVLHTAPRAIPTTGRGSSGVGLTAAVTTDQETGERRLEAGAMVLADRGVVCIDEFDKMSDMDRTAIHEVMEQGRVTIAKAGIHARLNARCSVLAAANPVYGRYDQYKTPMENIGLQDSLLSRFDLVFIVLDQMDAEHDREISDHVLRMHRYRDPREQEGAAMAFGGTVDVLATEDPDAIVEEHEELQIYEKHNNLLHGSKRKRDKIVSKEFMRKYIHIAKAVTPVLTEEAANHIAEEYSRLRSQEQMGADMARTSPVTARTLETLIRLSTAHAKARMSKAVEREDSEVAVELVQFAYFKKVLEKEKKRSRQERDSGSEEEEEASSQTSQKTTKRGRRGPQGADAYSPYDFSEEQDVPQIQAGAQKAAKGQRGEEEPMDTAAKAGDPELSAERWAEPMCSKSLPQTTRESGPRSTKSSSLRGGSSRGSLFSPSDLDRMSHVCRACPRCEDHTLLPGVKVPHHLDHSDSVSLNDTNDQLLHNK</sequence>
<keyword evidence="5 14" id="KW-0235">DNA replication</keyword>
<dbReference type="EC" id="3.6.4.12" evidence="14"/>
<evidence type="ECO:0000256" key="15">
    <source>
        <dbReference type="SAM" id="MobiDB-lite"/>
    </source>
</evidence>
<dbReference type="SMART" id="SM00350">
    <property type="entry name" value="MCM"/>
    <property type="match status" value="1"/>
</dbReference>
<dbReference type="SUPFAM" id="SSF52540">
    <property type="entry name" value="P-loop containing nucleoside triphosphate hydrolases"/>
    <property type="match status" value="1"/>
</dbReference>
<evidence type="ECO:0000256" key="8">
    <source>
        <dbReference type="ARBA" id="ARBA00022806"/>
    </source>
</evidence>
<reference evidence="17 18" key="1">
    <citation type="journal article" date="2021" name="G3 (Bethesda)">
        <title>Improved contiguity of the threespine stickleback genome using long-read sequencing.</title>
        <authorList>
            <person name="Nath S."/>
            <person name="Shaw D.E."/>
            <person name="White M.A."/>
        </authorList>
    </citation>
    <scope>NUCLEOTIDE SEQUENCE [LARGE SCALE GENOMIC DNA]</scope>
    <source>
        <strain evidence="17 18">Lake Benthic</strain>
    </source>
</reference>
<dbReference type="Proteomes" id="UP000007635">
    <property type="component" value="Chromosome XVIII"/>
</dbReference>
<dbReference type="PROSITE" id="PS50051">
    <property type="entry name" value="MCM_2"/>
    <property type="match status" value="1"/>
</dbReference>
<keyword evidence="6 13" id="KW-0547">Nucleotide-binding</keyword>
<evidence type="ECO:0000256" key="11">
    <source>
        <dbReference type="ARBA" id="ARBA00023242"/>
    </source>
</evidence>
<feature type="domain" description="MCM C-terminal AAA(+) ATPase" evidence="16">
    <location>
        <begin position="294"/>
        <end position="500"/>
    </location>
</feature>
<dbReference type="CDD" id="cd17754">
    <property type="entry name" value="MCM3"/>
    <property type="match status" value="1"/>
</dbReference>
<evidence type="ECO:0000256" key="12">
    <source>
        <dbReference type="ARBA" id="ARBA00023306"/>
    </source>
</evidence>
<evidence type="ECO:0000256" key="4">
    <source>
        <dbReference type="ARBA" id="ARBA00022454"/>
    </source>
</evidence>
<dbReference type="FunFam" id="2.20.28.10:FF:000006">
    <property type="entry name" value="DNA helicase"/>
    <property type="match status" value="1"/>
</dbReference>
<feature type="compositionally biased region" description="Low complexity" evidence="15">
    <location>
        <begin position="715"/>
        <end position="724"/>
    </location>
</feature>
<dbReference type="GO" id="GO:0042555">
    <property type="term" value="C:MCM complex"/>
    <property type="evidence" value="ECO:0007669"/>
    <property type="project" value="UniProtKB-UniRule"/>
</dbReference>
<dbReference type="InterPro" id="IPR027925">
    <property type="entry name" value="MCM_N"/>
</dbReference>
<dbReference type="Gene3D" id="2.40.50.140">
    <property type="entry name" value="Nucleic acid-binding proteins"/>
    <property type="match status" value="1"/>
</dbReference>
<dbReference type="InterPro" id="IPR027417">
    <property type="entry name" value="P-loop_NTPase"/>
</dbReference>
<dbReference type="GO" id="GO:0017116">
    <property type="term" value="F:single-stranded DNA helicase activity"/>
    <property type="evidence" value="ECO:0007669"/>
    <property type="project" value="TreeGrafter"/>
</dbReference>
<evidence type="ECO:0000313" key="18">
    <source>
        <dbReference type="Proteomes" id="UP000007635"/>
    </source>
</evidence>
<evidence type="ECO:0000256" key="3">
    <source>
        <dbReference type="ARBA" id="ARBA00008010"/>
    </source>
</evidence>
<feature type="region of interest" description="Disordered" evidence="15">
    <location>
        <begin position="715"/>
        <end position="789"/>
    </location>
</feature>
<dbReference type="Pfam" id="PF17855">
    <property type="entry name" value="MCM_lid"/>
    <property type="match status" value="1"/>
</dbReference>
<dbReference type="InterPro" id="IPR033762">
    <property type="entry name" value="MCM_OB"/>
</dbReference>
<keyword evidence="11 14" id="KW-0539">Nucleus</keyword>
<accession>A0AAQ4S223</accession>
<dbReference type="PRINTS" id="PR01657">
    <property type="entry name" value="MCMFAMILY"/>
</dbReference>
<feature type="compositionally biased region" description="Polar residues" evidence="15">
    <location>
        <begin position="822"/>
        <end position="836"/>
    </location>
</feature>
<keyword evidence="4" id="KW-0158">Chromosome</keyword>
<dbReference type="GO" id="GO:0003682">
    <property type="term" value="F:chromatin binding"/>
    <property type="evidence" value="ECO:0007669"/>
    <property type="project" value="Ensembl"/>
</dbReference>
<dbReference type="InterPro" id="IPR031327">
    <property type="entry name" value="MCM"/>
</dbReference>
<dbReference type="GO" id="GO:0060041">
    <property type="term" value="P:retina development in camera-type eye"/>
    <property type="evidence" value="ECO:0007669"/>
    <property type="project" value="Ensembl"/>
</dbReference>
<dbReference type="PROSITE" id="PS00847">
    <property type="entry name" value="MCM_1"/>
    <property type="match status" value="1"/>
</dbReference>
<dbReference type="GO" id="GO:0016787">
    <property type="term" value="F:hydrolase activity"/>
    <property type="evidence" value="ECO:0007669"/>
    <property type="project" value="UniProtKB-KW"/>
</dbReference>
<evidence type="ECO:0000256" key="13">
    <source>
        <dbReference type="RuleBase" id="RU004070"/>
    </source>
</evidence>
<dbReference type="Gene3D" id="3.30.1640.10">
    <property type="entry name" value="mini-chromosome maintenance (MCM) complex, chain A, domain 1"/>
    <property type="match status" value="1"/>
</dbReference>
<protein>
    <recommendedName>
        <fullName evidence="14">DNA replication licensing factor MCM3</fullName>
        <ecNumber evidence="14">3.6.4.12</ecNumber>
    </recommendedName>
</protein>
<reference evidence="17" key="3">
    <citation type="submission" date="2025-09" db="UniProtKB">
        <authorList>
            <consortium name="Ensembl"/>
        </authorList>
    </citation>
    <scope>IDENTIFICATION</scope>
</reference>
<reference evidence="17" key="2">
    <citation type="submission" date="2025-08" db="UniProtKB">
        <authorList>
            <consortium name="Ensembl"/>
        </authorList>
    </citation>
    <scope>IDENTIFICATION</scope>
</reference>
<keyword evidence="18" id="KW-1185">Reference proteome</keyword>
<comment type="catalytic activity">
    <reaction evidence="14">
        <text>ATP + H2O = ADP + phosphate + H(+)</text>
        <dbReference type="Rhea" id="RHEA:13065"/>
        <dbReference type="ChEBI" id="CHEBI:15377"/>
        <dbReference type="ChEBI" id="CHEBI:15378"/>
        <dbReference type="ChEBI" id="CHEBI:30616"/>
        <dbReference type="ChEBI" id="CHEBI:43474"/>
        <dbReference type="ChEBI" id="CHEBI:456216"/>
        <dbReference type="EC" id="3.6.4.12"/>
    </reaction>
</comment>
<dbReference type="InterPro" id="IPR041562">
    <property type="entry name" value="MCM_lid"/>
</dbReference>
<comment type="function">
    <text evidence="14">Acts as component of the MCM2-7 complex (MCM complex) which is the replicative helicase essential for 'once per cell cycle' DNA replication initiation and elongation in eukaryotic cells. The active ATPase sites in the MCM2-7 ring are formed through the interaction surfaces of two neighboring subunits such that a critical structure of a conserved arginine finger motif is provided in trans relative to the ATP-binding site of the Walker A box of the adjacent subunit. The six ATPase active sites, however, are likely to contribute differentially to the complex helicase activity.</text>
</comment>
<organism evidence="17 18">
    <name type="scientific">Gasterosteus aculeatus aculeatus</name>
    <name type="common">three-spined stickleback</name>
    <dbReference type="NCBI Taxonomy" id="481459"/>
    <lineage>
        <taxon>Eukaryota</taxon>
        <taxon>Metazoa</taxon>
        <taxon>Chordata</taxon>
        <taxon>Craniata</taxon>
        <taxon>Vertebrata</taxon>
        <taxon>Euteleostomi</taxon>
        <taxon>Actinopterygii</taxon>
        <taxon>Neopterygii</taxon>
        <taxon>Teleostei</taxon>
        <taxon>Neoteleostei</taxon>
        <taxon>Acanthomorphata</taxon>
        <taxon>Eupercaria</taxon>
        <taxon>Perciformes</taxon>
        <taxon>Cottioidei</taxon>
        <taxon>Gasterosteales</taxon>
        <taxon>Gasterosteidae</taxon>
        <taxon>Gasterosteus</taxon>
    </lineage>
</organism>
<evidence type="ECO:0000256" key="7">
    <source>
        <dbReference type="ARBA" id="ARBA00022801"/>
    </source>
</evidence>
<keyword evidence="12" id="KW-0131">Cell cycle</keyword>
<dbReference type="PANTHER" id="PTHR11630:SF106">
    <property type="entry name" value="DNA REPLICATION LICENSING FACTOR MCM3"/>
    <property type="match status" value="1"/>
</dbReference>
<evidence type="ECO:0000256" key="9">
    <source>
        <dbReference type="ARBA" id="ARBA00022840"/>
    </source>
</evidence>
<keyword evidence="7 14" id="KW-0378">Hydrolase</keyword>
<dbReference type="InterPro" id="IPR008046">
    <property type="entry name" value="Mcm3"/>
</dbReference>
<comment type="similarity">
    <text evidence="3 13">Belongs to the MCM family.</text>
</comment>
<dbReference type="AlphaFoldDB" id="A0AAQ4S223"/>
<evidence type="ECO:0000256" key="1">
    <source>
        <dbReference type="ARBA" id="ARBA00004123"/>
    </source>
</evidence>
<evidence type="ECO:0000256" key="10">
    <source>
        <dbReference type="ARBA" id="ARBA00023125"/>
    </source>
</evidence>
<dbReference type="GO" id="GO:0000727">
    <property type="term" value="P:double-strand break repair via break-induced replication"/>
    <property type="evidence" value="ECO:0007669"/>
    <property type="project" value="TreeGrafter"/>
</dbReference>
<proteinExistence type="inferred from homology"/>
<dbReference type="InterPro" id="IPR001208">
    <property type="entry name" value="MCM_dom"/>
</dbReference>
<keyword evidence="9 13" id="KW-0067">ATP-binding</keyword>
<evidence type="ECO:0000256" key="14">
    <source>
        <dbReference type="RuleBase" id="RU368061"/>
    </source>
</evidence>
<comment type="subunit">
    <text evidence="14">Component of the MCM2-7 complex.</text>
</comment>
<dbReference type="PANTHER" id="PTHR11630">
    <property type="entry name" value="DNA REPLICATION LICENSING FACTOR MCM FAMILY MEMBER"/>
    <property type="match status" value="1"/>
</dbReference>
<feature type="region of interest" description="Disordered" evidence="15">
    <location>
        <begin position="811"/>
        <end position="836"/>
    </location>
</feature>
<dbReference type="GO" id="GO:0005634">
    <property type="term" value="C:nucleus"/>
    <property type="evidence" value="ECO:0007669"/>
    <property type="project" value="UniProtKB-SubCell"/>
</dbReference>
<evidence type="ECO:0000259" key="16">
    <source>
        <dbReference type="PROSITE" id="PS50051"/>
    </source>
</evidence>
<dbReference type="GO" id="GO:0006271">
    <property type="term" value="P:DNA strand elongation involved in DNA replication"/>
    <property type="evidence" value="ECO:0007669"/>
    <property type="project" value="TreeGrafter"/>
</dbReference>
<keyword evidence="8 14" id="KW-0347">Helicase</keyword>
<dbReference type="GeneTree" id="ENSGT01150000286966"/>